<dbReference type="RefSeq" id="WP_038023379.1">
    <property type="nucleotide sequence ID" value="NZ_JPKR02000003.1"/>
</dbReference>
<dbReference type="eggNOG" id="ENOG502Z85Q">
    <property type="taxonomic scope" value="Bacteria"/>
</dbReference>
<dbReference type="AlphaFoldDB" id="A0A095T1U3"/>
<organism evidence="1 2">
    <name type="scientific">Tatumella morbirosei</name>
    <dbReference type="NCBI Taxonomy" id="642227"/>
    <lineage>
        <taxon>Bacteria</taxon>
        <taxon>Pseudomonadati</taxon>
        <taxon>Pseudomonadota</taxon>
        <taxon>Gammaproteobacteria</taxon>
        <taxon>Enterobacterales</taxon>
        <taxon>Erwiniaceae</taxon>
        <taxon>Tatumella</taxon>
    </lineage>
</organism>
<comment type="caution">
    <text evidence="1">The sequence shown here is derived from an EMBL/GenBank/DDBJ whole genome shotgun (WGS) entry which is preliminary data.</text>
</comment>
<dbReference type="Proteomes" id="UP000029577">
    <property type="component" value="Unassembled WGS sequence"/>
</dbReference>
<name>A0A095T1U3_9GAMM</name>
<dbReference type="STRING" id="642227.HA49_19930"/>
<evidence type="ECO:0000313" key="2">
    <source>
        <dbReference type="Proteomes" id="UP000029577"/>
    </source>
</evidence>
<evidence type="ECO:0000313" key="1">
    <source>
        <dbReference type="EMBL" id="KGD70692.1"/>
    </source>
</evidence>
<dbReference type="EMBL" id="JPKR02000003">
    <property type="protein sequence ID" value="KGD70692.1"/>
    <property type="molecule type" value="Genomic_DNA"/>
</dbReference>
<sequence length="233" mass="26340">MSKRSDIIDGSGGDTARSGLVYTELAGWIDLGHARGDDIKDVWLQMLRGESRNGPTYDVTYRQGMGGLSSRLKVGKQLTWRLRKGLPFYQKQSIVLSMMITVARRFEHLQSSFPFSWITDSGFSGEDLVSDLLGFYRVMFCMNNAVSLLKPVSLDEALKRWDHYGKIGSWKNETFLPLLFPDPTHHPHASPYLGQLPGFMMRVSPYNNRNSGDVGIVDRDRGFIMFGRGIKPL</sequence>
<dbReference type="OrthoDB" id="6629090at2"/>
<keyword evidence="2" id="KW-1185">Reference proteome</keyword>
<accession>A0A095T1U3</accession>
<proteinExistence type="predicted"/>
<protein>
    <submittedName>
        <fullName evidence="1">Uncharacterized protein</fullName>
    </submittedName>
</protein>
<gene>
    <name evidence="1" type="ORF">HA49_19930</name>
</gene>
<reference evidence="1" key="1">
    <citation type="submission" date="2014-12" db="EMBL/GenBank/DDBJ databases">
        <title>The draft genome of the Tatumella morbirosei type strain, LMG23360T isolated from pineapple rot.</title>
        <authorList>
            <person name="Smits T.H."/>
            <person name="Palmer M."/>
            <person name="Venter S.N."/>
            <person name="Duffy B."/>
            <person name="Steenkamp E.T."/>
            <person name="Chan W.Y."/>
            <person name="Coutinho T.A."/>
            <person name="Coetzee M.P."/>
            <person name="De Maayer P."/>
        </authorList>
    </citation>
    <scope>NUCLEOTIDE SEQUENCE [LARGE SCALE GENOMIC DNA]</scope>
    <source>
        <strain evidence="1">LMG 23360</strain>
    </source>
</reference>